<dbReference type="PANTHER" id="PTHR22916:SF3">
    <property type="entry name" value="UDP-GLCNAC:BETAGAL BETA-1,3-N-ACETYLGLUCOSAMINYLTRANSFERASE-LIKE PROTEIN 1"/>
    <property type="match status" value="1"/>
</dbReference>
<dbReference type="eggNOG" id="COG1216">
    <property type="taxonomic scope" value="Bacteria"/>
</dbReference>
<dbReference type="PANTHER" id="PTHR22916">
    <property type="entry name" value="GLYCOSYLTRANSFERASE"/>
    <property type="match status" value="1"/>
</dbReference>
<dbReference type="SUPFAM" id="SSF53448">
    <property type="entry name" value="Nucleotide-diphospho-sugar transferases"/>
    <property type="match status" value="1"/>
</dbReference>
<dbReference type="Proteomes" id="UP000000268">
    <property type="component" value="Chromosome"/>
</dbReference>
<dbReference type="InterPro" id="IPR029044">
    <property type="entry name" value="Nucleotide-diphossugar_trans"/>
</dbReference>
<gene>
    <name evidence="3" type="ordered locus">AM1_1023</name>
</gene>
<keyword evidence="1" id="KW-0472">Membrane</keyword>
<dbReference type="OrthoDB" id="455644at2"/>
<keyword evidence="3" id="KW-0808">Transferase</keyword>
<dbReference type="KEGG" id="amr:AM1_1023"/>
<accession>B0C0T9</accession>
<dbReference type="InterPro" id="IPR001173">
    <property type="entry name" value="Glyco_trans_2-like"/>
</dbReference>
<dbReference type="Pfam" id="PF00535">
    <property type="entry name" value="Glycos_transf_2"/>
    <property type="match status" value="1"/>
</dbReference>
<dbReference type="STRING" id="329726.AM1_1023"/>
<evidence type="ECO:0000256" key="1">
    <source>
        <dbReference type="SAM" id="Phobius"/>
    </source>
</evidence>
<evidence type="ECO:0000313" key="3">
    <source>
        <dbReference type="EMBL" id="ABW26063.1"/>
    </source>
</evidence>
<evidence type="ECO:0000313" key="4">
    <source>
        <dbReference type="Proteomes" id="UP000000268"/>
    </source>
</evidence>
<evidence type="ECO:0000259" key="2">
    <source>
        <dbReference type="Pfam" id="PF00535"/>
    </source>
</evidence>
<dbReference type="HOGENOM" id="CLU_025996_0_5_3"/>
<protein>
    <submittedName>
        <fullName evidence="3">Glycosyl transferase, group 2 family protein</fullName>
    </submittedName>
</protein>
<keyword evidence="1" id="KW-1133">Transmembrane helix</keyword>
<dbReference type="CAZy" id="GT2">
    <property type="family name" value="Glycosyltransferase Family 2"/>
</dbReference>
<feature type="transmembrane region" description="Helical" evidence="1">
    <location>
        <begin position="281"/>
        <end position="301"/>
    </location>
</feature>
<dbReference type="EMBL" id="CP000828">
    <property type="protein sequence ID" value="ABW26063.1"/>
    <property type="molecule type" value="Genomic_DNA"/>
</dbReference>
<dbReference type="Gene3D" id="3.90.550.10">
    <property type="entry name" value="Spore Coat Polysaccharide Biosynthesis Protein SpsA, Chain A"/>
    <property type="match status" value="1"/>
</dbReference>
<feature type="domain" description="Glycosyltransferase 2-like" evidence="2">
    <location>
        <begin position="9"/>
        <end position="139"/>
    </location>
</feature>
<sequence length="337" mass="38763">MKNSKPLVSVIIPTFNRANLLIPAIQSVLNQTIEDFELIVVDDASTDDTQQKVAGIDDSRLRYILQEKNLGECGTRNTGLGAAQGQYIAFLDSDDEWLPNKLEKQLGVFRSAPDEVGVVYSWLQVINDQGKVVRMRKPNIHGDVKDYLIYKNLIGTPSTVMIKQECIEPGLQFDTNLRCCGDWDMWLQISKNYRFEVIPEPLTLYRDHDEDARGSTNHAMVTEGHLVFLDKHHQGIKEFYRQPSTLDNKHKSLYLFEIGRRLMCHGHEIDRVDAINIGKRYLYLAALANIFNLYLWINYFVACCGSVFYTSSIQVENRFRSRLGVIRRKVTFSYSLQ</sequence>
<organism evidence="3 4">
    <name type="scientific">Acaryochloris marina (strain MBIC 11017)</name>
    <dbReference type="NCBI Taxonomy" id="329726"/>
    <lineage>
        <taxon>Bacteria</taxon>
        <taxon>Bacillati</taxon>
        <taxon>Cyanobacteriota</taxon>
        <taxon>Cyanophyceae</taxon>
        <taxon>Acaryochloridales</taxon>
        <taxon>Acaryochloridaceae</taxon>
        <taxon>Acaryochloris</taxon>
    </lineage>
</organism>
<keyword evidence="1" id="KW-0812">Transmembrane</keyword>
<reference evidence="3 4" key="1">
    <citation type="journal article" date="2008" name="Proc. Natl. Acad. Sci. U.S.A.">
        <title>Niche adaptation and genome expansion in the chlorophyll d-producing cyanobacterium Acaryochloris marina.</title>
        <authorList>
            <person name="Swingley W.D."/>
            <person name="Chen M."/>
            <person name="Cheung P.C."/>
            <person name="Conrad A.L."/>
            <person name="Dejesa L.C."/>
            <person name="Hao J."/>
            <person name="Honchak B.M."/>
            <person name="Karbach L.E."/>
            <person name="Kurdoglu A."/>
            <person name="Lahiri S."/>
            <person name="Mastrian S.D."/>
            <person name="Miyashita H."/>
            <person name="Page L."/>
            <person name="Ramakrishna P."/>
            <person name="Satoh S."/>
            <person name="Sattley W.M."/>
            <person name="Shimada Y."/>
            <person name="Taylor H.L."/>
            <person name="Tomo T."/>
            <person name="Tsuchiya T."/>
            <person name="Wang Z.T."/>
            <person name="Raymond J."/>
            <person name="Mimuro M."/>
            <person name="Blankenship R.E."/>
            <person name="Touchman J.W."/>
        </authorList>
    </citation>
    <scope>NUCLEOTIDE SEQUENCE [LARGE SCALE GENOMIC DNA]</scope>
    <source>
        <strain evidence="4">MBIC 11017</strain>
    </source>
</reference>
<proteinExistence type="predicted"/>
<name>B0C0T9_ACAM1</name>
<dbReference type="AlphaFoldDB" id="B0C0T9"/>
<dbReference type="GO" id="GO:0016758">
    <property type="term" value="F:hexosyltransferase activity"/>
    <property type="evidence" value="ECO:0007669"/>
    <property type="project" value="UniProtKB-ARBA"/>
</dbReference>
<dbReference type="RefSeq" id="WP_012161621.1">
    <property type="nucleotide sequence ID" value="NC_009925.1"/>
</dbReference>
<keyword evidence="4" id="KW-1185">Reference proteome</keyword>